<dbReference type="OrthoDB" id="5244770at2"/>
<evidence type="ECO:0000313" key="1">
    <source>
        <dbReference type="EMBL" id="ADB50059.1"/>
    </source>
</evidence>
<keyword evidence="2" id="KW-1185">Reference proteome</keyword>
<protein>
    <submittedName>
        <fullName evidence="1">Uncharacterized protein</fullName>
    </submittedName>
</protein>
<name>D3F0Y3_CONWI</name>
<dbReference type="KEGG" id="cwo:Cwoe_1631"/>
<dbReference type="STRING" id="469383.Cwoe_1631"/>
<dbReference type="Proteomes" id="UP000008229">
    <property type="component" value="Chromosome"/>
</dbReference>
<dbReference type="RefSeq" id="WP_012933110.1">
    <property type="nucleotide sequence ID" value="NC_013739.1"/>
</dbReference>
<sequence length="178" mass="19982">MESVIDQPMTHATHDRVAPVWRTIDEAAARRTLRAQVEKLETELARLTVRITPRDAIDWSPRMSALHGPRLLGLGELERIRDDLAERLHAVRQALAERAEREALKRDQLARMLRDPAEHRFVRITRTDVGEPGCGAWESRPRLGIIGMLAGWWHVKVSSGCPLATVEAAAGLNSIIHS</sequence>
<dbReference type="EMBL" id="CP001854">
    <property type="protein sequence ID" value="ADB50059.1"/>
    <property type="molecule type" value="Genomic_DNA"/>
</dbReference>
<accession>D3F0Y3</accession>
<organism evidence="1 2">
    <name type="scientific">Conexibacter woesei (strain DSM 14684 / CCUG 47730 / CIP 108061 / JCM 11494 / NBRC 100937 / ID131577)</name>
    <dbReference type="NCBI Taxonomy" id="469383"/>
    <lineage>
        <taxon>Bacteria</taxon>
        <taxon>Bacillati</taxon>
        <taxon>Actinomycetota</taxon>
        <taxon>Thermoleophilia</taxon>
        <taxon>Solirubrobacterales</taxon>
        <taxon>Conexibacteraceae</taxon>
        <taxon>Conexibacter</taxon>
    </lineage>
</organism>
<proteinExistence type="predicted"/>
<reference evidence="2" key="2">
    <citation type="submission" date="2010-01" db="EMBL/GenBank/DDBJ databases">
        <title>The complete genome of Conexibacter woesei DSM 14684.</title>
        <authorList>
            <consortium name="US DOE Joint Genome Institute (JGI-PGF)"/>
            <person name="Lucas S."/>
            <person name="Copeland A."/>
            <person name="Lapidus A."/>
            <person name="Glavina del Rio T."/>
            <person name="Dalin E."/>
            <person name="Tice H."/>
            <person name="Bruce D."/>
            <person name="Goodwin L."/>
            <person name="Pitluck S."/>
            <person name="Kyrpides N."/>
            <person name="Mavromatis K."/>
            <person name="Ivanova N."/>
            <person name="Mikhailova N."/>
            <person name="Chertkov O."/>
            <person name="Brettin T."/>
            <person name="Detter J.C."/>
            <person name="Han C."/>
            <person name="Larimer F."/>
            <person name="Land M."/>
            <person name="Hauser L."/>
            <person name="Markowitz V."/>
            <person name="Cheng J.-F."/>
            <person name="Hugenholtz P."/>
            <person name="Woyke T."/>
            <person name="Wu D."/>
            <person name="Pukall R."/>
            <person name="Steenblock K."/>
            <person name="Schneider S."/>
            <person name="Klenk H.-P."/>
            <person name="Eisen J.A."/>
        </authorList>
    </citation>
    <scope>NUCLEOTIDE SEQUENCE [LARGE SCALE GENOMIC DNA]</scope>
    <source>
        <strain evidence="2">DSM 14684 / CIP 108061 / JCM 11494 / NBRC 100937 / ID131577</strain>
    </source>
</reference>
<evidence type="ECO:0000313" key="2">
    <source>
        <dbReference type="Proteomes" id="UP000008229"/>
    </source>
</evidence>
<reference evidence="1 2" key="1">
    <citation type="journal article" date="2010" name="Stand. Genomic Sci.">
        <title>Complete genome sequence of Conexibacter woesei type strain (ID131577).</title>
        <authorList>
            <person name="Pukall R."/>
            <person name="Lapidus A."/>
            <person name="Glavina Del Rio T."/>
            <person name="Copeland A."/>
            <person name="Tice H."/>
            <person name="Cheng J.-F."/>
            <person name="Lucas S."/>
            <person name="Chen F."/>
            <person name="Nolan M."/>
            <person name="Bruce D."/>
            <person name="Goodwin L."/>
            <person name="Pitluck S."/>
            <person name="Mavromatis K."/>
            <person name="Ivanova N."/>
            <person name="Ovchinnikova G."/>
            <person name="Pati A."/>
            <person name="Chen A."/>
            <person name="Palaniappan K."/>
            <person name="Land M."/>
            <person name="Hauser L."/>
            <person name="Chang Y.-J."/>
            <person name="Jeffries C.D."/>
            <person name="Chain P."/>
            <person name="Meincke L."/>
            <person name="Sims D."/>
            <person name="Brettin T."/>
            <person name="Detter J.C."/>
            <person name="Rohde M."/>
            <person name="Goeker M."/>
            <person name="Bristow J."/>
            <person name="Eisen J.A."/>
            <person name="Markowitz V."/>
            <person name="Kyrpides N.C."/>
            <person name="Klenk H.-P."/>
            <person name="Hugenholtz P."/>
        </authorList>
    </citation>
    <scope>NUCLEOTIDE SEQUENCE [LARGE SCALE GENOMIC DNA]</scope>
    <source>
        <strain evidence="2">DSM 14684 / CIP 108061 / JCM 11494 / NBRC 100937 / ID131577</strain>
    </source>
</reference>
<dbReference type="AlphaFoldDB" id="D3F0Y3"/>
<gene>
    <name evidence="1" type="ordered locus">Cwoe_1631</name>
</gene>
<dbReference type="HOGENOM" id="CLU_1508153_0_0_11"/>
<dbReference type="eggNOG" id="ENOG5034AM7">
    <property type="taxonomic scope" value="Bacteria"/>
</dbReference>